<dbReference type="STRING" id="582899.Hden_3023"/>
<dbReference type="InterPro" id="IPR024633">
    <property type="entry name" value="DnaA_N_dom"/>
</dbReference>
<dbReference type="HOGENOM" id="CLU_1052808_0_0_5"/>
<gene>
    <name evidence="3" type="ordered locus">Hden_3023</name>
</gene>
<feature type="domain" description="DnaA N-terminal" evidence="2">
    <location>
        <begin position="186"/>
        <end position="242"/>
    </location>
</feature>
<organism evidence="3 4">
    <name type="scientific">Hyphomicrobium denitrificans (strain ATCC 51888 / DSM 1869 / NCIMB 11706 / TK 0415)</name>
    <dbReference type="NCBI Taxonomy" id="582899"/>
    <lineage>
        <taxon>Bacteria</taxon>
        <taxon>Pseudomonadati</taxon>
        <taxon>Pseudomonadota</taxon>
        <taxon>Alphaproteobacteria</taxon>
        <taxon>Hyphomicrobiales</taxon>
        <taxon>Hyphomicrobiaceae</taxon>
        <taxon>Hyphomicrobium</taxon>
    </lineage>
</organism>
<dbReference type="InterPro" id="IPR038454">
    <property type="entry name" value="DnaA_N_sf"/>
</dbReference>
<dbReference type="KEGG" id="hdn:Hden_3023"/>
<dbReference type="AlphaFoldDB" id="D8JVG4"/>
<feature type="region of interest" description="Disordered" evidence="1">
    <location>
        <begin position="116"/>
        <end position="143"/>
    </location>
</feature>
<dbReference type="Pfam" id="PF11638">
    <property type="entry name" value="DnaA_N"/>
    <property type="match status" value="1"/>
</dbReference>
<name>D8JVG4_HYPDA</name>
<proteinExistence type="predicted"/>
<evidence type="ECO:0000313" key="4">
    <source>
        <dbReference type="Proteomes" id="UP000002033"/>
    </source>
</evidence>
<dbReference type="EMBL" id="CP002083">
    <property type="protein sequence ID" value="ADJ24818.1"/>
    <property type="molecule type" value="Genomic_DNA"/>
</dbReference>
<reference evidence="4" key="1">
    <citation type="journal article" date="2011" name="J. Bacteriol.">
        <title>Genome sequences of eight morphologically diverse alphaproteobacteria.</title>
        <authorList>
            <consortium name="US DOE Joint Genome Institute"/>
            <person name="Brown P.J."/>
            <person name="Kysela D.T."/>
            <person name="Buechlein A."/>
            <person name="Hemmerich C."/>
            <person name="Brun Y.V."/>
        </authorList>
    </citation>
    <scope>NUCLEOTIDE SEQUENCE [LARGE SCALE GENOMIC DNA]</scope>
    <source>
        <strain evidence="4">ATCC 51888 / DSM 1869 / NCIB 11706 / TK 0415</strain>
    </source>
</reference>
<evidence type="ECO:0000313" key="3">
    <source>
        <dbReference type="EMBL" id="ADJ24818.1"/>
    </source>
</evidence>
<sequence>MSVEAIAYVKSLDLGEFEKARLLIYVIGENTLNDDYTCRIGIEQLAYETRVNEKTVRRQLENLASRETADGTRCPPIILRKKRYPEAGGRLPDALRLVGFKRWYFANYGVSKRAHKAKSNGAPSAKSRAPLPDKMSGSPSGLPACPVSADNKVSVTYNRTLTVGSEEARAGAPSEDFKFDLEGKGVRDRLLAKLGAEVFRSWFADVIFRQFDAATAVAETNLKFKRDWLRSHYERVILDACRAEYGADIARVEFVWLSRKGIAA</sequence>
<dbReference type="Proteomes" id="UP000002033">
    <property type="component" value="Chromosome"/>
</dbReference>
<accession>D8JVG4</accession>
<dbReference type="RefSeq" id="WP_013216977.1">
    <property type="nucleotide sequence ID" value="NC_014313.1"/>
</dbReference>
<evidence type="ECO:0000259" key="2">
    <source>
        <dbReference type="Pfam" id="PF11638"/>
    </source>
</evidence>
<dbReference type="Gene3D" id="3.30.300.180">
    <property type="match status" value="1"/>
</dbReference>
<keyword evidence="4" id="KW-1185">Reference proteome</keyword>
<protein>
    <recommendedName>
        <fullName evidence="2">DnaA N-terminal domain-containing protein</fullName>
    </recommendedName>
</protein>
<evidence type="ECO:0000256" key="1">
    <source>
        <dbReference type="SAM" id="MobiDB-lite"/>
    </source>
</evidence>